<feature type="transmembrane region" description="Helical" evidence="5">
    <location>
        <begin position="111"/>
        <end position="130"/>
    </location>
</feature>
<accession>A0A914C9K5</accession>
<feature type="transmembrane region" description="Helical" evidence="5">
    <location>
        <begin position="258"/>
        <end position="275"/>
    </location>
</feature>
<evidence type="ECO:0000313" key="7">
    <source>
        <dbReference type="Proteomes" id="UP000887540"/>
    </source>
</evidence>
<name>A0A914C9K5_9BILA</name>
<dbReference type="GO" id="GO:0005886">
    <property type="term" value="C:plasma membrane"/>
    <property type="evidence" value="ECO:0007669"/>
    <property type="project" value="TreeGrafter"/>
</dbReference>
<dbReference type="PROSITE" id="PS50262">
    <property type="entry name" value="G_PROTEIN_RECEP_F1_2"/>
    <property type="match status" value="1"/>
</dbReference>
<proteinExistence type="predicted"/>
<evidence type="ECO:0000313" key="8">
    <source>
        <dbReference type="WBParaSite" id="ACRNAN_Path_539.g2039.t1"/>
    </source>
</evidence>
<keyword evidence="2 5" id="KW-0812">Transmembrane</keyword>
<evidence type="ECO:0000256" key="5">
    <source>
        <dbReference type="SAM" id="Phobius"/>
    </source>
</evidence>
<feature type="transmembrane region" description="Helical" evidence="5">
    <location>
        <begin position="71"/>
        <end position="90"/>
    </location>
</feature>
<evidence type="ECO:0000256" key="4">
    <source>
        <dbReference type="ARBA" id="ARBA00023136"/>
    </source>
</evidence>
<keyword evidence="3 5" id="KW-1133">Transmembrane helix</keyword>
<feature type="transmembrane region" description="Helical" evidence="5">
    <location>
        <begin position="171"/>
        <end position="194"/>
    </location>
</feature>
<evidence type="ECO:0000256" key="3">
    <source>
        <dbReference type="ARBA" id="ARBA00022989"/>
    </source>
</evidence>
<dbReference type="AlphaFoldDB" id="A0A914C9K5"/>
<evidence type="ECO:0000256" key="2">
    <source>
        <dbReference type="ARBA" id="ARBA00022692"/>
    </source>
</evidence>
<feature type="transmembrane region" description="Helical" evidence="5">
    <location>
        <begin position="20"/>
        <end position="37"/>
    </location>
</feature>
<dbReference type="PANTHER" id="PTHR46273">
    <property type="entry name" value="MYOSUPPRESSIN RECEPTOR 1, ISOFORM B-RELATED"/>
    <property type="match status" value="1"/>
</dbReference>
<evidence type="ECO:0000256" key="1">
    <source>
        <dbReference type="ARBA" id="ARBA00004370"/>
    </source>
</evidence>
<dbReference type="GO" id="GO:0008528">
    <property type="term" value="F:G protein-coupled peptide receptor activity"/>
    <property type="evidence" value="ECO:0007669"/>
    <property type="project" value="InterPro"/>
</dbReference>
<protein>
    <submittedName>
        <fullName evidence="8">G-protein coupled receptors family 1 profile domain-containing protein</fullName>
    </submittedName>
</protein>
<feature type="transmembrane region" description="Helical" evidence="5">
    <location>
        <begin position="222"/>
        <end position="246"/>
    </location>
</feature>
<dbReference type="InterPro" id="IPR017452">
    <property type="entry name" value="GPCR_Rhodpsn_7TM"/>
</dbReference>
<dbReference type="Pfam" id="PF10324">
    <property type="entry name" value="7TM_GPCR_Srw"/>
    <property type="match status" value="1"/>
</dbReference>
<keyword evidence="7" id="KW-1185">Reference proteome</keyword>
<organism evidence="7 8">
    <name type="scientific">Acrobeloides nanus</name>
    <dbReference type="NCBI Taxonomy" id="290746"/>
    <lineage>
        <taxon>Eukaryota</taxon>
        <taxon>Metazoa</taxon>
        <taxon>Ecdysozoa</taxon>
        <taxon>Nematoda</taxon>
        <taxon>Chromadorea</taxon>
        <taxon>Rhabditida</taxon>
        <taxon>Tylenchina</taxon>
        <taxon>Cephalobomorpha</taxon>
        <taxon>Cephaloboidea</taxon>
        <taxon>Cephalobidae</taxon>
        <taxon>Acrobeloides</taxon>
    </lineage>
</organism>
<dbReference type="PANTHER" id="PTHR46273:SF11">
    <property type="entry name" value="G-PROTEIN COUPLED RECEPTORS FAMILY 1 PROFILE DOMAIN-CONTAINING PROTEIN"/>
    <property type="match status" value="1"/>
</dbReference>
<dbReference type="InterPro" id="IPR019427">
    <property type="entry name" value="7TM_GPCR_serpentine_rcpt_Srw"/>
</dbReference>
<reference evidence="8" key="1">
    <citation type="submission" date="2022-11" db="UniProtKB">
        <authorList>
            <consortium name="WormBaseParasite"/>
        </authorList>
    </citation>
    <scope>IDENTIFICATION</scope>
</reference>
<comment type="subcellular location">
    <subcellularLocation>
        <location evidence="1">Membrane</location>
    </subcellularLocation>
</comment>
<sequence length="332" mass="37741">MFAIGLLTSESNLRQNPTNLLLISMSGSQLALCVNFLYSTLLKYGSEQLCLSALWSFGWTSTLLASVNLSVVVHMCGVFHVVALSIIRYISLSHLAKINSSVAWFSYRKCINSLLIIYVSVVLLCAPFYFQSEIKPVHQHDSCVQRFPELKDRPAYQLTFSHNVILQLVNFWLFGSICKIIPCLILCIMTVLLLESLEKVRQMSSRFQNVERDKQYHRTTKMILVIMFIFIIVEFPQGLIAVVQTLVTVPYIDTLGDLFEMLTLLTSCIIFAIFCSMNSRIRNAFVETAQRLCLNRFFAKKTADAKHHLLIENTSSAKNLKFVVGDAKRTLL</sequence>
<dbReference type="Proteomes" id="UP000887540">
    <property type="component" value="Unplaced"/>
</dbReference>
<dbReference type="WBParaSite" id="ACRNAN_Path_539.g2039.t1">
    <property type="protein sequence ID" value="ACRNAN_Path_539.g2039.t1"/>
    <property type="gene ID" value="ACRNAN_Path_539.g2039"/>
</dbReference>
<dbReference type="SUPFAM" id="SSF81321">
    <property type="entry name" value="Family A G protein-coupled receptor-like"/>
    <property type="match status" value="1"/>
</dbReference>
<dbReference type="InterPro" id="IPR053219">
    <property type="entry name" value="GPCR_Dmsr-1"/>
</dbReference>
<evidence type="ECO:0000259" key="6">
    <source>
        <dbReference type="PROSITE" id="PS50262"/>
    </source>
</evidence>
<dbReference type="Gene3D" id="1.20.1070.10">
    <property type="entry name" value="Rhodopsin 7-helix transmembrane proteins"/>
    <property type="match status" value="1"/>
</dbReference>
<keyword evidence="4 5" id="KW-0472">Membrane</keyword>
<feature type="domain" description="G-protein coupled receptors family 1 profile" evidence="6">
    <location>
        <begin position="1"/>
        <end position="274"/>
    </location>
</feature>